<name>A0A1G8TWV7_9BACL</name>
<dbReference type="STRING" id="1174501.SAMN05216192_117104"/>
<sequence>MTSTGNFLQQHSTNDVRPSLSSGEAEQWKKQITSNPYRNYLYSYPHKTAYREFQPPISLEQLWRNEPAETFFLYMHIPFCGARCGFCNLFTLPDKRADVHARYVDALERQARQWSAFTGHKPYARFAIGGGTPTLLAAPQLSRLFRIAREIMGLDTARASISVETSPETITEEKLSILKDNTVDRVSMGIQSFVAAESAAIYRPQNPEVVYQALELLGKYQFPILNLDLIYGLPGQTVDSWLYSLGQALLHEPEEIFIYPLYTREHTIVKPGDLLRHEDLRHECYTAACRVLAEHGYRQYSMRRFAKEEAGTDKAILDYSCQEEGMVGLGCGARSYTREVHYASRYGVSRKATESIIADYVSAERYDTADYGIVLSLAEQKRRFILKAALHSEGLRLADYSERFSTSLWDDFPELGLLLESGLGELQYEAEGLEQRGNPGEDMAEALSGDWFDARNEEHREAQSGGLHFDQENVRVTAQAKGRREDKDGDQRVNQSDARDVVQDDENNLKAPGWERDGILRLTPEGLGYSDSIGDWFISGDIRERMEGFILP</sequence>
<dbReference type="Pfam" id="PF04055">
    <property type="entry name" value="Radical_SAM"/>
    <property type="match status" value="1"/>
</dbReference>
<organism evidence="8 9">
    <name type="scientific">Paenibacillus typhae</name>
    <dbReference type="NCBI Taxonomy" id="1174501"/>
    <lineage>
        <taxon>Bacteria</taxon>
        <taxon>Bacillati</taxon>
        <taxon>Bacillota</taxon>
        <taxon>Bacilli</taxon>
        <taxon>Bacillales</taxon>
        <taxon>Paenibacillaceae</taxon>
        <taxon>Paenibacillus</taxon>
    </lineage>
</organism>
<evidence type="ECO:0000256" key="3">
    <source>
        <dbReference type="ARBA" id="ARBA00022723"/>
    </source>
</evidence>
<dbReference type="PROSITE" id="PS51918">
    <property type="entry name" value="RADICAL_SAM"/>
    <property type="match status" value="1"/>
</dbReference>
<dbReference type="Proteomes" id="UP000199050">
    <property type="component" value="Unassembled WGS sequence"/>
</dbReference>
<reference evidence="9" key="1">
    <citation type="submission" date="2016-10" db="EMBL/GenBank/DDBJ databases">
        <authorList>
            <person name="Varghese N."/>
            <person name="Submissions S."/>
        </authorList>
    </citation>
    <scope>NUCLEOTIDE SEQUENCE [LARGE SCALE GENOMIC DNA]</scope>
    <source>
        <strain evidence="9">CGMCC 1.11012</strain>
    </source>
</reference>
<dbReference type="SUPFAM" id="SSF102114">
    <property type="entry name" value="Radical SAM enzymes"/>
    <property type="match status" value="1"/>
</dbReference>
<keyword evidence="4" id="KW-0408">Iron</keyword>
<evidence type="ECO:0000313" key="8">
    <source>
        <dbReference type="EMBL" id="SDJ45979.1"/>
    </source>
</evidence>
<evidence type="ECO:0000256" key="1">
    <source>
        <dbReference type="ARBA" id="ARBA00017228"/>
    </source>
</evidence>
<dbReference type="AlphaFoldDB" id="A0A1G8TWV7"/>
<dbReference type="InterPro" id="IPR006638">
    <property type="entry name" value="Elp3/MiaA/NifB-like_rSAM"/>
</dbReference>
<evidence type="ECO:0000256" key="6">
    <source>
        <dbReference type="SAM" id="MobiDB-lite"/>
    </source>
</evidence>
<evidence type="ECO:0000313" key="9">
    <source>
        <dbReference type="Proteomes" id="UP000199050"/>
    </source>
</evidence>
<protein>
    <recommendedName>
        <fullName evidence="1">Heme chaperone HemW</fullName>
    </recommendedName>
</protein>
<dbReference type="PANTHER" id="PTHR13932:SF5">
    <property type="entry name" value="RADICAL S-ADENOSYL METHIONINE DOMAIN-CONTAINING PROTEIN 1, MITOCHONDRIAL"/>
    <property type="match status" value="1"/>
</dbReference>
<dbReference type="GO" id="GO:0003824">
    <property type="term" value="F:catalytic activity"/>
    <property type="evidence" value="ECO:0007669"/>
    <property type="project" value="InterPro"/>
</dbReference>
<keyword evidence="2" id="KW-0949">S-adenosyl-L-methionine</keyword>
<dbReference type="Gene3D" id="3.20.20.70">
    <property type="entry name" value="Aldolase class I"/>
    <property type="match status" value="1"/>
</dbReference>
<dbReference type="RefSeq" id="WP_090715531.1">
    <property type="nucleotide sequence ID" value="NZ_CBCSKY010000024.1"/>
</dbReference>
<dbReference type="OrthoDB" id="9808022at2"/>
<dbReference type="InterPro" id="IPR058240">
    <property type="entry name" value="rSAM_sf"/>
</dbReference>
<dbReference type="GO" id="GO:0005737">
    <property type="term" value="C:cytoplasm"/>
    <property type="evidence" value="ECO:0007669"/>
    <property type="project" value="TreeGrafter"/>
</dbReference>
<dbReference type="PANTHER" id="PTHR13932">
    <property type="entry name" value="COPROPORPHYRINIGEN III OXIDASE"/>
    <property type="match status" value="1"/>
</dbReference>
<keyword evidence="9" id="KW-1185">Reference proteome</keyword>
<evidence type="ECO:0000256" key="4">
    <source>
        <dbReference type="ARBA" id="ARBA00023004"/>
    </source>
</evidence>
<dbReference type="SFLD" id="SFLDS00029">
    <property type="entry name" value="Radical_SAM"/>
    <property type="match status" value="1"/>
</dbReference>
<dbReference type="NCBIfam" id="NF006067">
    <property type="entry name" value="PRK08208.1"/>
    <property type="match status" value="1"/>
</dbReference>
<dbReference type="GO" id="GO:0006779">
    <property type="term" value="P:porphyrin-containing compound biosynthetic process"/>
    <property type="evidence" value="ECO:0007669"/>
    <property type="project" value="TreeGrafter"/>
</dbReference>
<proteinExistence type="predicted"/>
<dbReference type="InterPro" id="IPR007197">
    <property type="entry name" value="rSAM"/>
</dbReference>
<dbReference type="SMART" id="SM00729">
    <property type="entry name" value="Elp3"/>
    <property type="match status" value="1"/>
</dbReference>
<dbReference type="EMBL" id="FNDX01000017">
    <property type="protein sequence ID" value="SDJ45979.1"/>
    <property type="molecule type" value="Genomic_DNA"/>
</dbReference>
<dbReference type="InterPro" id="IPR034505">
    <property type="entry name" value="Coproporphyrinogen-III_oxidase"/>
</dbReference>
<feature type="domain" description="Radical SAM core" evidence="7">
    <location>
        <begin position="65"/>
        <end position="298"/>
    </location>
</feature>
<keyword evidence="3" id="KW-0479">Metal-binding</keyword>
<evidence type="ECO:0000259" key="7">
    <source>
        <dbReference type="PROSITE" id="PS51918"/>
    </source>
</evidence>
<dbReference type="GO" id="GO:0046872">
    <property type="term" value="F:metal ion binding"/>
    <property type="evidence" value="ECO:0007669"/>
    <property type="project" value="UniProtKB-KW"/>
</dbReference>
<gene>
    <name evidence="8" type="ORF">SAMN05216192_117104</name>
</gene>
<feature type="region of interest" description="Disordered" evidence="6">
    <location>
        <begin position="479"/>
        <end position="512"/>
    </location>
</feature>
<evidence type="ECO:0000256" key="5">
    <source>
        <dbReference type="ARBA" id="ARBA00023014"/>
    </source>
</evidence>
<accession>A0A1G8TWV7</accession>
<dbReference type="GO" id="GO:0051539">
    <property type="term" value="F:4 iron, 4 sulfur cluster binding"/>
    <property type="evidence" value="ECO:0007669"/>
    <property type="project" value="TreeGrafter"/>
</dbReference>
<dbReference type="InterPro" id="IPR013785">
    <property type="entry name" value="Aldolase_TIM"/>
</dbReference>
<feature type="region of interest" description="Disordered" evidence="6">
    <location>
        <begin position="1"/>
        <end position="24"/>
    </location>
</feature>
<feature type="compositionally biased region" description="Basic and acidic residues" evidence="6">
    <location>
        <begin position="482"/>
        <end position="502"/>
    </location>
</feature>
<dbReference type="SFLD" id="SFLDG01065">
    <property type="entry name" value="anaerobic_coproporphyrinogen-I"/>
    <property type="match status" value="1"/>
</dbReference>
<evidence type="ECO:0000256" key="2">
    <source>
        <dbReference type="ARBA" id="ARBA00022691"/>
    </source>
</evidence>
<dbReference type="CDD" id="cd01335">
    <property type="entry name" value="Radical_SAM"/>
    <property type="match status" value="1"/>
</dbReference>
<keyword evidence="5" id="KW-0411">Iron-sulfur</keyword>